<dbReference type="GO" id="GO:0005524">
    <property type="term" value="F:ATP binding"/>
    <property type="evidence" value="ECO:0007669"/>
    <property type="project" value="UniProtKB-UniRule"/>
</dbReference>
<feature type="region of interest" description="Disordered" evidence="5">
    <location>
        <begin position="179"/>
        <end position="207"/>
    </location>
</feature>
<dbReference type="AlphaFoldDB" id="A0AAE0VSL2"/>
<reference evidence="7" key="3">
    <citation type="submission" date="2023-05" db="EMBL/GenBank/DDBJ databases">
        <authorList>
            <person name="Smith C.H."/>
        </authorList>
    </citation>
    <scope>NUCLEOTIDE SEQUENCE</scope>
    <source>
        <strain evidence="7">CHS0354</strain>
        <tissue evidence="7">Mantle</tissue>
    </source>
</reference>
<sequence length="1132" mass="129210">MAGKAERLTLYEKAELLPEQQYPTILQDPEEQQNIGKQLGQQLQQQPVVRAEIKKLSLYEKAELWYKYIKNQQQLQKQQHGQQYLQKQQQQQQKVQQQLQQQQQQKKQVLEQFQDTNPQSTNMIVQGPVLARDVLQGRTYEQGLSRHSTQMISTPAERVQKNQQQQPTHSLISDVMSMPTSSLDPHGNAREAPGGTEYVDGRHPGSLHTEYRGKVGLDLSLQMKKERLVSYLNNPRSGQIKEVDVKEMESHCCWDKIIGHGSFGTVYKSNIGGSGKYVIKQIVVKEDEQYLKSYDREIYHGRILHPHIISIVARAEKVYDISGSPSAVYLMYPYMINGSVRENIEKEQGAESGKPLCSQLKSNFRIWLRCIYQVAQALDYLHNPGKNSSRRPVYHRDLTSRNILFDENFNVKVCDFGLAVEGKYSSTDASVSTKHKSSAYHPGTMDPERYSAFDDVHSYCVVILEILTGKVVNCQDPFSSYKIPEGDTCLLRDINKRAEKMKVAKWANEDIRNRLAKKACDVLLDGKKEASKRKKIDAIDLVKEPDIRIESSIRYQMPCDPVRCVSCYVNPAANLSLKGKNCEESCKPFCVYCLSDYHNQLVCPRHGSTRPPFGDHVYGVFVAGNHVKELHGNLNIAANDSKSLANIAAIFAGDAKRLVSVLTSKFPLILGAREEHLKIVTPKEPGKESLMMKDIEEAFNETNKSIRQELSDNHHRGDGERIKNSLFIFYFTGHGDKKDGLYLGGKDEKINASTDWLKKMLHEKLLVDQILVILDCCHAAEQDFAMEKGKSAFGILQLSSCDRDQKSIFNQGNLNGSYFSHFLCQALRGDNFVHVGDGQLMKQCQHCEDRKSKHSKSPCEEFHLSRIDPQSVTLGSVEDYIRKHYKLLDLPMNLKVNSIDVEEIHIGYFKPEESSMSIYLKGSKNGEAYIFRSTPKSMSRLKKDIVKYIEEKQIQCEILDIHEFHKKLDMLPPVGVERTKYLIKNTSSLIAIHPRVGKEKQEQTDLKDLWKIRPCGRALEAQIRDSVKGLKNGPVKLFGLVRAMTSSLEDKYVDENLNIGMDYIHVQMKESILGDIYKLMNSSENFGKEFKELLSNLHQVVQDCMCAQDSDGIRVKEMKFKLYEEFAILRRE</sequence>
<accession>A0AAE0VSL2</accession>
<evidence type="ECO:0000313" key="8">
    <source>
        <dbReference type="Proteomes" id="UP001195483"/>
    </source>
</evidence>
<comment type="caution">
    <text evidence="7">The sequence shown here is derived from an EMBL/GenBank/DDBJ whole genome shotgun (WGS) entry which is preliminary data.</text>
</comment>
<organism evidence="7 8">
    <name type="scientific">Potamilus streckersoni</name>
    <dbReference type="NCBI Taxonomy" id="2493646"/>
    <lineage>
        <taxon>Eukaryota</taxon>
        <taxon>Metazoa</taxon>
        <taxon>Spiralia</taxon>
        <taxon>Lophotrochozoa</taxon>
        <taxon>Mollusca</taxon>
        <taxon>Bivalvia</taxon>
        <taxon>Autobranchia</taxon>
        <taxon>Heteroconchia</taxon>
        <taxon>Palaeoheterodonta</taxon>
        <taxon>Unionida</taxon>
        <taxon>Unionoidea</taxon>
        <taxon>Unionidae</taxon>
        <taxon>Ambleminae</taxon>
        <taxon>Lampsilini</taxon>
        <taxon>Potamilus</taxon>
    </lineage>
</organism>
<reference evidence="7" key="1">
    <citation type="journal article" date="2021" name="Genome Biol. Evol.">
        <title>A High-Quality Reference Genome for a Parasitic Bivalve with Doubly Uniparental Inheritance (Bivalvia: Unionida).</title>
        <authorList>
            <person name="Smith C.H."/>
        </authorList>
    </citation>
    <scope>NUCLEOTIDE SEQUENCE</scope>
    <source>
        <strain evidence="7">CHS0354</strain>
    </source>
</reference>
<name>A0AAE0VSL2_9BIVA</name>
<dbReference type="Pfam" id="PF00069">
    <property type="entry name" value="Pkinase"/>
    <property type="match status" value="1"/>
</dbReference>
<proteinExistence type="predicted"/>
<dbReference type="GO" id="GO:0004672">
    <property type="term" value="F:protein kinase activity"/>
    <property type="evidence" value="ECO:0007669"/>
    <property type="project" value="InterPro"/>
</dbReference>
<keyword evidence="2 3" id="KW-0067">ATP-binding</keyword>
<dbReference type="PROSITE" id="PS00107">
    <property type="entry name" value="PROTEIN_KINASE_ATP"/>
    <property type="match status" value="1"/>
</dbReference>
<dbReference type="Gene3D" id="3.40.50.1460">
    <property type="match status" value="1"/>
</dbReference>
<dbReference type="GO" id="GO:0004197">
    <property type="term" value="F:cysteine-type endopeptidase activity"/>
    <property type="evidence" value="ECO:0007669"/>
    <property type="project" value="InterPro"/>
</dbReference>
<dbReference type="Pfam" id="PF00656">
    <property type="entry name" value="Peptidase_C14"/>
    <property type="match status" value="1"/>
</dbReference>
<dbReference type="PROSITE" id="PS00109">
    <property type="entry name" value="PROTEIN_KINASE_TYR"/>
    <property type="match status" value="1"/>
</dbReference>
<protein>
    <recommendedName>
        <fullName evidence="6">Protein kinase domain-containing protein</fullName>
    </recommendedName>
</protein>
<dbReference type="InterPro" id="IPR011600">
    <property type="entry name" value="Pept_C14_caspase"/>
</dbReference>
<dbReference type="InterPro" id="IPR017441">
    <property type="entry name" value="Protein_kinase_ATP_BS"/>
</dbReference>
<feature type="coiled-coil region" evidence="4">
    <location>
        <begin position="85"/>
        <end position="116"/>
    </location>
</feature>
<feature type="domain" description="Protein kinase" evidence="6">
    <location>
        <begin position="252"/>
        <end position="547"/>
    </location>
</feature>
<evidence type="ECO:0000259" key="6">
    <source>
        <dbReference type="PROSITE" id="PS50011"/>
    </source>
</evidence>
<evidence type="ECO:0000256" key="2">
    <source>
        <dbReference type="ARBA" id="ARBA00022840"/>
    </source>
</evidence>
<dbReference type="PROSITE" id="PS50011">
    <property type="entry name" value="PROTEIN_KINASE_DOM"/>
    <property type="match status" value="1"/>
</dbReference>
<keyword evidence="1 3" id="KW-0547">Nucleotide-binding</keyword>
<dbReference type="GO" id="GO:0005886">
    <property type="term" value="C:plasma membrane"/>
    <property type="evidence" value="ECO:0007669"/>
    <property type="project" value="TreeGrafter"/>
</dbReference>
<dbReference type="Proteomes" id="UP001195483">
    <property type="component" value="Unassembled WGS sequence"/>
</dbReference>
<keyword evidence="8" id="KW-1185">Reference proteome</keyword>
<dbReference type="SUPFAM" id="SSF56112">
    <property type="entry name" value="Protein kinase-like (PK-like)"/>
    <property type="match status" value="1"/>
</dbReference>
<dbReference type="InterPro" id="IPR011009">
    <property type="entry name" value="Kinase-like_dom_sf"/>
</dbReference>
<dbReference type="PANTHER" id="PTHR27001">
    <property type="entry name" value="OS01G0253100 PROTEIN"/>
    <property type="match status" value="1"/>
</dbReference>
<dbReference type="PANTHER" id="PTHR27001:SF931">
    <property type="entry name" value="OS11G0664100 PROTEIN"/>
    <property type="match status" value="1"/>
</dbReference>
<keyword evidence="4" id="KW-0175">Coiled coil</keyword>
<gene>
    <name evidence="7" type="ORF">CHS0354_003523</name>
</gene>
<dbReference type="Gene3D" id="1.10.510.10">
    <property type="entry name" value="Transferase(Phosphotransferase) domain 1"/>
    <property type="match status" value="1"/>
</dbReference>
<evidence type="ECO:0000256" key="5">
    <source>
        <dbReference type="SAM" id="MobiDB-lite"/>
    </source>
</evidence>
<evidence type="ECO:0000256" key="1">
    <source>
        <dbReference type="ARBA" id="ARBA00022741"/>
    </source>
</evidence>
<feature type="binding site" evidence="3">
    <location>
        <position position="285"/>
    </location>
    <ligand>
        <name>ATP</name>
        <dbReference type="ChEBI" id="CHEBI:30616"/>
    </ligand>
</feature>
<dbReference type="InterPro" id="IPR000719">
    <property type="entry name" value="Prot_kinase_dom"/>
</dbReference>
<evidence type="ECO:0000256" key="4">
    <source>
        <dbReference type="SAM" id="Coils"/>
    </source>
</evidence>
<dbReference type="EMBL" id="JAEAOA010000280">
    <property type="protein sequence ID" value="KAK3588496.1"/>
    <property type="molecule type" value="Genomic_DNA"/>
</dbReference>
<dbReference type="InterPro" id="IPR008266">
    <property type="entry name" value="Tyr_kinase_AS"/>
</dbReference>
<evidence type="ECO:0000313" key="7">
    <source>
        <dbReference type="EMBL" id="KAK3588496.1"/>
    </source>
</evidence>
<dbReference type="GO" id="GO:0006508">
    <property type="term" value="P:proteolysis"/>
    <property type="evidence" value="ECO:0007669"/>
    <property type="project" value="InterPro"/>
</dbReference>
<reference evidence="7" key="2">
    <citation type="journal article" date="2021" name="Genome Biol. Evol.">
        <title>Developing a high-quality reference genome for a parasitic bivalve with doubly uniparental inheritance (Bivalvia: Unionida).</title>
        <authorList>
            <person name="Smith C.H."/>
        </authorList>
    </citation>
    <scope>NUCLEOTIDE SEQUENCE</scope>
    <source>
        <strain evidence="7">CHS0354</strain>
        <tissue evidence="7">Mantle</tissue>
    </source>
</reference>
<evidence type="ECO:0000256" key="3">
    <source>
        <dbReference type="PROSITE-ProRule" id="PRU10141"/>
    </source>
</evidence>